<dbReference type="PANTHER" id="PTHR12151">
    <property type="entry name" value="ELECTRON TRANSPORT PROTIN SCO1/SENC FAMILY MEMBER"/>
    <property type="match status" value="1"/>
</dbReference>
<evidence type="ECO:0000256" key="1">
    <source>
        <dbReference type="ARBA" id="ARBA00010996"/>
    </source>
</evidence>
<evidence type="ECO:0000313" key="3">
    <source>
        <dbReference type="Proteomes" id="UP000634455"/>
    </source>
</evidence>
<organism evidence="2 3">
    <name type="scientific">Paramylibacter ulvae</name>
    <dbReference type="NCBI Taxonomy" id="1651968"/>
    <lineage>
        <taxon>Bacteria</taxon>
        <taxon>Pseudomonadati</taxon>
        <taxon>Pseudomonadota</taxon>
        <taxon>Alphaproteobacteria</taxon>
        <taxon>Rhodobacterales</taxon>
        <taxon>Paracoccaceae</taxon>
        <taxon>Paramylibacter</taxon>
    </lineage>
</organism>
<dbReference type="InterPro" id="IPR036249">
    <property type="entry name" value="Thioredoxin-like_sf"/>
</dbReference>
<dbReference type="SUPFAM" id="SSF52833">
    <property type="entry name" value="Thioredoxin-like"/>
    <property type="match status" value="1"/>
</dbReference>
<comment type="caution">
    <text evidence="2">The sequence shown here is derived from an EMBL/GenBank/DDBJ whole genome shotgun (WGS) entry which is preliminary data.</text>
</comment>
<dbReference type="EMBL" id="BMZF01000002">
    <property type="protein sequence ID" value="GHA47626.1"/>
    <property type="molecule type" value="Genomic_DNA"/>
</dbReference>
<accession>A0ABQ3CYM9</accession>
<reference evidence="3" key="1">
    <citation type="journal article" date="2019" name="Int. J. Syst. Evol. Microbiol.">
        <title>The Global Catalogue of Microorganisms (GCM) 10K type strain sequencing project: providing services to taxonomists for standard genome sequencing and annotation.</title>
        <authorList>
            <consortium name="The Broad Institute Genomics Platform"/>
            <consortium name="The Broad Institute Genome Sequencing Center for Infectious Disease"/>
            <person name="Wu L."/>
            <person name="Ma J."/>
        </authorList>
    </citation>
    <scope>NUCLEOTIDE SEQUENCE [LARGE SCALE GENOMIC DNA]</scope>
    <source>
        <strain evidence="3">KCTC 32465</strain>
    </source>
</reference>
<evidence type="ECO:0000313" key="2">
    <source>
        <dbReference type="EMBL" id="GHA47626.1"/>
    </source>
</evidence>
<dbReference type="Proteomes" id="UP000634455">
    <property type="component" value="Unassembled WGS sequence"/>
</dbReference>
<dbReference type="InterPro" id="IPR003782">
    <property type="entry name" value="SCO1/SenC"/>
</dbReference>
<sequence length="201" mass="21621">MSKNYAILAASVVTVGLAVGAGFVMFGKSGDQCSTSTIAGGAAAIGGPFSLVNQTGETVTEKDVIKDYSLIYFGYTYCPDICPLDTARNLEAVDILDARGIQVDPVFITIDPARDTPQVLADYAKIMHPRLIALTGSEEQISAASKTYKTYRAKSGDGDADYLMDHSTFTYLMSPSGFVDFFRREVTPEDMADKIACYTKG</sequence>
<proteinExistence type="inferred from homology"/>
<dbReference type="CDD" id="cd02968">
    <property type="entry name" value="SCO"/>
    <property type="match status" value="1"/>
</dbReference>
<dbReference type="PANTHER" id="PTHR12151:SF25">
    <property type="entry name" value="LINALOOL DEHYDRATASE_ISOMERASE DOMAIN-CONTAINING PROTEIN"/>
    <property type="match status" value="1"/>
</dbReference>
<dbReference type="Gene3D" id="3.40.30.10">
    <property type="entry name" value="Glutaredoxin"/>
    <property type="match status" value="1"/>
</dbReference>
<protein>
    <submittedName>
        <fullName evidence="2">Protein senC</fullName>
    </submittedName>
</protein>
<keyword evidence="3" id="KW-1185">Reference proteome</keyword>
<name>A0ABQ3CYM9_9RHOB</name>
<gene>
    <name evidence="2" type="primary">prrC</name>
    <name evidence="2" type="ORF">GCM10008927_10580</name>
</gene>
<comment type="similarity">
    <text evidence="1">Belongs to the SCO1/2 family.</text>
</comment>
<dbReference type="RefSeq" id="WP_189639555.1">
    <property type="nucleotide sequence ID" value="NZ_BMZF01000002.1"/>
</dbReference>
<dbReference type="Pfam" id="PF02630">
    <property type="entry name" value="SCO1-SenC"/>
    <property type="match status" value="1"/>
</dbReference>